<feature type="compositionally biased region" description="Low complexity" evidence="1">
    <location>
        <begin position="1085"/>
        <end position="1101"/>
    </location>
</feature>
<evidence type="ECO:0000256" key="1">
    <source>
        <dbReference type="SAM" id="MobiDB-lite"/>
    </source>
</evidence>
<dbReference type="InterPro" id="IPR043824">
    <property type="entry name" value="DUF5801"/>
</dbReference>
<dbReference type="RefSeq" id="WP_109251791.1">
    <property type="nucleotide sequence ID" value="NZ_QEXV01000001.1"/>
</dbReference>
<feature type="domain" description="DUF5801" evidence="2">
    <location>
        <begin position="1192"/>
        <end position="1328"/>
    </location>
</feature>
<dbReference type="Pfam" id="PF17963">
    <property type="entry name" value="Big_9"/>
    <property type="match status" value="8"/>
</dbReference>
<accession>A0A2U2BWW7</accession>
<dbReference type="EMBL" id="QEXV01000001">
    <property type="protein sequence ID" value="PWE18516.1"/>
    <property type="molecule type" value="Genomic_DNA"/>
</dbReference>
<dbReference type="OrthoDB" id="6305173at2"/>
<dbReference type="NCBIfam" id="NF012211">
    <property type="entry name" value="tand_rpt_95"/>
    <property type="match status" value="8"/>
</dbReference>
<organism evidence="3 4">
    <name type="scientific">Marinicauda salina</name>
    <dbReference type="NCBI Taxonomy" id="2135793"/>
    <lineage>
        <taxon>Bacteria</taxon>
        <taxon>Pseudomonadati</taxon>
        <taxon>Pseudomonadota</taxon>
        <taxon>Alphaproteobacteria</taxon>
        <taxon>Maricaulales</taxon>
        <taxon>Maricaulaceae</taxon>
        <taxon>Marinicauda</taxon>
    </lineage>
</organism>
<evidence type="ECO:0000259" key="2">
    <source>
        <dbReference type="Pfam" id="PF19116"/>
    </source>
</evidence>
<feature type="region of interest" description="Disordered" evidence="1">
    <location>
        <begin position="1080"/>
        <end position="1101"/>
    </location>
</feature>
<reference evidence="4" key="1">
    <citation type="submission" date="2018-05" db="EMBL/GenBank/DDBJ databases">
        <authorList>
            <person name="Liu B.-T."/>
        </authorList>
    </citation>
    <scope>NUCLEOTIDE SEQUENCE [LARGE SCALE GENOMIC DNA]</scope>
    <source>
        <strain evidence="4">WD6-1</strain>
    </source>
</reference>
<proteinExistence type="predicted"/>
<feature type="region of interest" description="Disordered" evidence="1">
    <location>
        <begin position="515"/>
        <end position="541"/>
    </location>
</feature>
<sequence length="2863" mass="289856">MASTTFILEAEVDTQVRVTEQPDGSLLFEIEVLTDDGSIGDLRGLFFDFDDSLLGGLSITGPDITDYRIAEDDVVDLGHGANVRGEVANTYGRYDAGVEFGTQGIAQDDIQSTSFTLSHDGVDLTLDMLGDVAVRLTSVGEIDGDREGSLKTGDIDYAPEIDVAEDTSVDEDGLAGGDGPAGLASDAGEITIDFGGDVPADPSTALTLFVDGLDGQLTSGGVPVTFAVEGGDIVGRAGGTEVIRIAITGSTDNGDGTVTYTYETTLSGVIDHGAAGEDDQILSGVDFTATDADGDAVSGEVDVTINDDTPEAFDDGATQATENDPVTIDVFANDEPGADGAATASVALVSGSLTGAGSLVNNGDGSFTYTPAAGEEGSVSFAYTITDADADVSQATATIELQPDSVPEISAAATDLFVDDDDTEGGVSTDTGSVTIDYGNDSAGASFTFSTDGLAGEIQTLDGQDVVFAIEGGALVGRAQADNSIVIEIEVTGSTDNGDGTITYDYEVTQHQPLQHADPNTEDDASITVSFTGTDGDDGDDVDGTFDVTINDDVPEAFDDSFTQSEENADVTGNVLANNGAGADAFGADGANSPAVTDYTLTSGAGSLTVNGDGSFTYEPGAGEEGPVTFGYTITDGDGDTSEATATITLQDDSEPVVGTAGNTIVDEDGLPGGDLAASAASDTGEITIDYGNDVPADPGAALVLLTDGLDGQGLTSGGDPVTFAIEGGSGDLVGSANGEEVIRIAITGATDNADGTVTYAYETTLSGVIDHDAAGEDDVVLSSVGFTATDGDDSDTVSGSIDVTINDDSPEAFDDSFTQAEENADVTGDVLADNGNSADSAGADGEGSPYVQLVGGSFTGSGNLTLNADGTFTYTPGAGEEGSVSFDYTITDADGDESTATATIDLQPDSTPEIDGAPADLGVDEDGLPGGDLTAAAATDSGSVTIDYGNDSADANFELSAAGLDGQLTSNGFPVVFALEGGEVVGRADGTEVIRISITGETDNGDGAVTYDYDVELSQPVEHAGAGEDDAFLLGVGFTATDGDDGDDVSGTFDVAINDDSPEAFDDSFTQSEENADVSGNVLADNGSGADSAGADGESSPYVELVSGSFTGSGDLTLNADGTFTYTPAAGEEDPVSFDYTITDADGDVAQATATITLQTDSEPAFDAADDVTVDEDGFAFANDDDATSRTDETDSTESLTGTGSAVFTFGNDVPGDLLGSIDLLDDGALDGQLQTLDGDAVNFSLEGGDLVGRSAGDDSEVIRISITGASVTDPSTGEVTYDYAVTLSQPVEHVDGGVENSEALLNVGFEVTDGDDGDAAQGSFDVSIVDDVPQANDDSYNQADQGGENTAVSGNVIDNDAFGADGDASDPQVSLISDVSKGSLTLNADGSFTFTPDAGQEGSVSFTYQIVDQDGDVSEAVATINLEPDSTPEISVAATDLFVDDDDTDGGVSTDTGSVTIDYGNDAAGATFAFSTDGLAGEIQTLDGQDVVFAIEGGVLVGRAQADNSVVIEVEVTGSTPSGDEVTYDYQVTQHQPLQHADPDTEDDDSITVSFTGADGDDGDDVSGTFDVTINDDVPEAFDDSFTQTNENDPVSGNVLANNGAGADAFGADGADSPAVTDYTLTSGAGSLTVNPDGTFTYEPAAGEESSVTFDYTITDGDGDTDQATATITLQPDSEPVVSAAEDAFVDEDGLPGGDLAASAASDTGEITIDYGNDVPADPGAALVLLTDGLDAQSLTSGGDPVTFAIEGGTGDLVGSANGEEVIRIAITGATDNGDGTVTYAYETTLSGVIDHDAAGEDDVVLSNVGFTATDGDDSDTVSGSIAVTIDDDVPEPEDDAYNQADQGGENTAVSGNVIDNDAFGADGDASDPQVSLISDVAEGSLTLNADGSFTFTPDAGQEDPVSFTYQIVDQDGDVSEAVATINLEPDSTPEISEAATDLFVDDDDTDGGGTSTDTGSVTIDYGNDVGGASFAFSTDGLAGELQTLDGQDVVFAIEGGALVGRAQSDNSVVIEIEVTGSTDNGDGTVTYDYEVTQSVPLQHADPNSEDDDSITVQFDVSDGDDGDALAAPGSFDVTINDATPDANNDGVIAVPEDTAVTFDVFANDDFGADGVDTDNDPDVAVTWTQPAKGVVTYDASSGEFTYTPGGGEEGADSFTYTIIDGDGDESTATVQLNIAPDSEPLAGDAADLALDDDDLVNPGVSSEGGVVEIKFFNDQPGDTEAELLDAVAFDPATLTTLNAAGYESGGETIVFAIEGGTGDIVGSTSEGEVIRIAITGATPLGGGAVDYAYEATQSLPIDHPQAHHKDDPGAEDNLPLSGITLTATDSDGDPVSVAFDVDLDDDVPDFLFGDDLSIVNEAPSEATGSLTFEAGGDGIGEVVFLGTDGDQAFDSDGNPLLSEGEPIFLYGFDSDTLEGRVGSDGAPDPAGDTVFTITLDPDTGEWSAQFAVDIQNGSEISVTDLAGVTAGNSDIQVIGADDAINNGDDVDIILDGDPGPVNTSSEGIAVGNQSIGAGEAVQMEFVHNAVTDGDTATGFDWDGVVEANAFKQEIQQVQGPQSNTTAILVEALATDGDQDIFGEGSLVEITEVRIYDEFGVDITDSWGGTIDYNGDGSVNISGLEEGEFYEIHTDDLFSGVRVSANDSDPDFNNFDLGAFSIFALGTGDPFDMNFDVRGFDGDGDWIDGTLDLTVEPAAEPLAASATSATEIQLLESGGASAYETDGSESALMTDPAAGFETAAFAGPGLFDPAALLGPAEPGLFAVLEADGFAYDGGRFADAFGDATNPGEIVAAVETDDVDAAFTLSTYVEAADAALDELVGGGAATPAGFAPATSWDAPAFSALSVAEDDVIAISQGG</sequence>
<keyword evidence="4" id="KW-1185">Reference proteome</keyword>
<dbReference type="Pfam" id="PF19116">
    <property type="entry name" value="DUF5801"/>
    <property type="match status" value="1"/>
</dbReference>
<name>A0A2U2BWW7_9PROT</name>
<protein>
    <recommendedName>
        <fullName evidence="2">DUF5801 domain-containing protein</fullName>
    </recommendedName>
</protein>
<evidence type="ECO:0000313" key="4">
    <source>
        <dbReference type="Proteomes" id="UP000245168"/>
    </source>
</evidence>
<feature type="region of interest" description="Disordered" evidence="1">
    <location>
        <begin position="1182"/>
        <end position="1201"/>
    </location>
</feature>
<comment type="caution">
    <text evidence="3">The sequence shown here is derived from an EMBL/GenBank/DDBJ whole genome shotgun (WGS) entry which is preliminary data.</text>
</comment>
<evidence type="ECO:0000313" key="3">
    <source>
        <dbReference type="EMBL" id="PWE18516.1"/>
    </source>
</evidence>
<dbReference type="Gene3D" id="2.60.40.3440">
    <property type="match status" value="7"/>
</dbReference>
<gene>
    <name evidence="3" type="ORF">DDZ18_02610</name>
</gene>
<dbReference type="Proteomes" id="UP000245168">
    <property type="component" value="Unassembled WGS sequence"/>
</dbReference>